<reference evidence="1" key="1">
    <citation type="submission" date="2020-05" db="EMBL/GenBank/DDBJ databases">
        <authorList>
            <person name="Chiriac C."/>
            <person name="Salcher M."/>
            <person name="Ghai R."/>
            <person name="Kavagutti S V."/>
        </authorList>
    </citation>
    <scope>NUCLEOTIDE SEQUENCE</scope>
</reference>
<dbReference type="AlphaFoldDB" id="A0A6J6U3G4"/>
<name>A0A6J6U3G4_9ZZZZ</name>
<accession>A0A6J6U3G4</accession>
<proteinExistence type="predicted"/>
<protein>
    <submittedName>
        <fullName evidence="1">Unannotated protein</fullName>
    </submittedName>
</protein>
<dbReference type="PROSITE" id="PS51257">
    <property type="entry name" value="PROKAR_LIPOPROTEIN"/>
    <property type="match status" value="1"/>
</dbReference>
<dbReference type="EMBL" id="CAEZZI010000042">
    <property type="protein sequence ID" value="CAB4754500.1"/>
    <property type="molecule type" value="Genomic_DNA"/>
</dbReference>
<evidence type="ECO:0000313" key="1">
    <source>
        <dbReference type="EMBL" id="CAB4754500.1"/>
    </source>
</evidence>
<organism evidence="1">
    <name type="scientific">freshwater metagenome</name>
    <dbReference type="NCBI Taxonomy" id="449393"/>
    <lineage>
        <taxon>unclassified sequences</taxon>
        <taxon>metagenomes</taxon>
        <taxon>ecological metagenomes</taxon>
    </lineage>
</organism>
<sequence>MKIRVFSALFVATLFLSGCSTTQPAPTETASNATYLAPTTCELPDLVKSFDDQVEGSVYVPTEWQPSPGTDLYDAINNGGIACTYGIQVAEVGGTVLFAALTQDQWDKKKSTWLDFGQISIDLPGLDETDAVILKEGSTGADEMHVWGVNLYIQGVWISVNASFLQNVDEAMPIIKAAVNSLQKA</sequence>
<gene>
    <name evidence="1" type="ORF">UFOPK2842_00567</name>
</gene>